<dbReference type="Proteomes" id="UP001236507">
    <property type="component" value="Unassembled WGS sequence"/>
</dbReference>
<organism evidence="1 2">
    <name type="scientific">Flectobacillus roseus</name>
    <dbReference type="NCBI Taxonomy" id="502259"/>
    <lineage>
        <taxon>Bacteria</taxon>
        <taxon>Pseudomonadati</taxon>
        <taxon>Bacteroidota</taxon>
        <taxon>Cytophagia</taxon>
        <taxon>Cytophagales</taxon>
        <taxon>Flectobacillaceae</taxon>
        <taxon>Flectobacillus</taxon>
    </lineage>
</organism>
<dbReference type="RefSeq" id="WP_095160976.1">
    <property type="nucleotide sequence ID" value="NZ_JASHIF010000010.1"/>
</dbReference>
<comment type="caution">
    <text evidence="1">The sequence shown here is derived from an EMBL/GenBank/DDBJ whole genome shotgun (WGS) entry which is preliminary data.</text>
</comment>
<reference evidence="1 2" key="1">
    <citation type="submission" date="2023-05" db="EMBL/GenBank/DDBJ databases">
        <title>Novel species of genus Flectobacillus isolated from stream in China.</title>
        <authorList>
            <person name="Lu H."/>
        </authorList>
    </citation>
    <scope>NUCLEOTIDE SEQUENCE [LARGE SCALE GENOMIC DNA]</scope>
    <source>
        <strain evidence="1 2">KCTC 42575</strain>
    </source>
</reference>
<protein>
    <submittedName>
        <fullName evidence="1">Uncharacterized protein</fullName>
    </submittedName>
</protein>
<proteinExistence type="predicted"/>
<keyword evidence="2" id="KW-1185">Reference proteome</keyword>
<dbReference type="EMBL" id="JASHIF010000010">
    <property type="protein sequence ID" value="MDI9860132.1"/>
    <property type="molecule type" value="Genomic_DNA"/>
</dbReference>
<sequence length="130" mass="14773">MKQIIAIFLSVTILLGSLFPKVDTLQLAKIGELVKHYQWHCKTEKSNMSFLSFLAMHYSAASNHTKTAKHSHSHLPSLDSQAVHAFLPSFFQQISLKFKPIIKGFVGPNFVWQNLYDFLLASSLLNPPRF</sequence>
<evidence type="ECO:0000313" key="1">
    <source>
        <dbReference type="EMBL" id="MDI9860132.1"/>
    </source>
</evidence>
<name>A0ABT6Y981_9BACT</name>
<evidence type="ECO:0000313" key="2">
    <source>
        <dbReference type="Proteomes" id="UP001236507"/>
    </source>
</evidence>
<accession>A0ABT6Y981</accession>
<gene>
    <name evidence="1" type="ORF">QM524_13010</name>
</gene>